<dbReference type="GO" id="GO:0001006">
    <property type="term" value="F:RNA polymerase III type 3 promoter sequence-specific DNA binding"/>
    <property type="evidence" value="ECO:0007669"/>
    <property type="project" value="TreeGrafter"/>
</dbReference>
<gene>
    <name evidence="7" type="ORF">C1645_738710</name>
</gene>
<dbReference type="GO" id="GO:0000978">
    <property type="term" value="F:RNA polymerase II cis-regulatory region sequence-specific DNA binding"/>
    <property type="evidence" value="ECO:0007669"/>
    <property type="project" value="TreeGrafter"/>
</dbReference>
<evidence type="ECO:0000259" key="6">
    <source>
        <dbReference type="PROSITE" id="PS51294"/>
    </source>
</evidence>
<dbReference type="STRING" id="658196.A0A397ST33"/>
<evidence type="ECO:0008006" key="9">
    <source>
        <dbReference type="Google" id="ProtNLM"/>
    </source>
</evidence>
<name>A0A397ST33_9GLOM</name>
<dbReference type="PANTHER" id="PTHR46621:SF1">
    <property type="entry name" value="SNRNA-ACTIVATING PROTEIN COMPLEX SUBUNIT 4"/>
    <property type="match status" value="1"/>
</dbReference>
<dbReference type="GO" id="GO:0042795">
    <property type="term" value="P:snRNA transcription by RNA polymerase II"/>
    <property type="evidence" value="ECO:0007669"/>
    <property type="project" value="TreeGrafter"/>
</dbReference>
<evidence type="ECO:0000259" key="5">
    <source>
        <dbReference type="PROSITE" id="PS50090"/>
    </source>
</evidence>
<evidence type="ECO:0000256" key="4">
    <source>
        <dbReference type="ARBA" id="ARBA00023242"/>
    </source>
</evidence>
<feature type="domain" description="Myb-like" evidence="5">
    <location>
        <begin position="236"/>
        <end position="283"/>
    </location>
</feature>
<sequence>MQKFSREQRPLLPINYNLVLQTSKKIKENNNEDSLFITKNKPWTEAEIEKLKILLLSYASLDNQLLLYNSHKKKNVIYNWKLISSKYFPNRTLNNVKNKWHNIQLRFPWTKQEDQIIIDSVKQFGEKDHWDKIALTINSSIVTSTTSPNSSSLLTSVIRSPSQCLARWRDILKPLKSKQKNFSEFEHLTLKKALKETPLLKGNRINWKFIHQHYLPNRTPIQLYKHYYNVICKPDKWNLQEDELLLKIIKEYSLDNVDVWKKIAQNIPGRTAIQCRNRYINKLDPSLKKGRYSVEDQFQLFMSIKKNGHRWSLVAKDLGRSKVAIAKIYSAWKYRDQVYPRRRKGGINSIYGKLLSHI</sequence>
<feature type="domain" description="Myb-like" evidence="5">
    <location>
        <begin position="39"/>
        <end position="104"/>
    </location>
</feature>
<dbReference type="GO" id="GO:0019185">
    <property type="term" value="C:snRNA-activating protein complex"/>
    <property type="evidence" value="ECO:0007669"/>
    <property type="project" value="TreeGrafter"/>
</dbReference>
<dbReference type="Pfam" id="PF13921">
    <property type="entry name" value="Myb_DNA-bind_6"/>
    <property type="match status" value="1"/>
</dbReference>
<accession>A0A397ST33</accession>
<evidence type="ECO:0000256" key="3">
    <source>
        <dbReference type="ARBA" id="ARBA00023163"/>
    </source>
</evidence>
<reference evidence="7 8" key="1">
    <citation type="submission" date="2018-06" db="EMBL/GenBank/DDBJ databases">
        <title>Comparative genomics reveals the genomic features of Rhizophagus irregularis, R. cerebriforme, R. diaphanum and Gigaspora rosea, and their symbiotic lifestyle signature.</title>
        <authorList>
            <person name="Morin E."/>
            <person name="San Clemente H."/>
            <person name="Chen E.C.H."/>
            <person name="De La Providencia I."/>
            <person name="Hainaut M."/>
            <person name="Kuo A."/>
            <person name="Kohler A."/>
            <person name="Murat C."/>
            <person name="Tang N."/>
            <person name="Roy S."/>
            <person name="Loubradou J."/>
            <person name="Henrissat B."/>
            <person name="Grigoriev I.V."/>
            <person name="Corradi N."/>
            <person name="Roux C."/>
            <person name="Martin F.M."/>
        </authorList>
    </citation>
    <scope>NUCLEOTIDE SEQUENCE [LARGE SCALE GENOMIC DNA]</scope>
    <source>
        <strain evidence="7 8">DAOM 227022</strain>
    </source>
</reference>
<dbReference type="EMBL" id="QKYT01000224">
    <property type="protein sequence ID" value="RIA89320.1"/>
    <property type="molecule type" value="Genomic_DNA"/>
</dbReference>
<dbReference type="InterPro" id="IPR009057">
    <property type="entry name" value="Homeodomain-like_sf"/>
</dbReference>
<organism evidence="7 8">
    <name type="scientific">Glomus cerebriforme</name>
    <dbReference type="NCBI Taxonomy" id="658196"/>
    <lineage>
        <taxon>Eukaryota</taxon>
        <taxon>Fungi</taxon>
        <taxon>Fungi incertae sedis</taxon>
        <taxon>Mucoromycota</taxon>
        <taxon>Glomeromycotina</taxon>
        <taxon>Glomeromycetes</taxon>
        <taxon>Glomerales</taxon>
        <taxon>Glomeraceae</taxon>
        <taxon>Glomus</taxon>
    </lineage>
</organism>
<protein>
    <recommendedName>
        <fullName evidence="9">Homeodomain-like protein</fullName>
    </recommendedName>
</protein>
<dbReference type="Proteomes" id="UP000265703">
    <property type="component" value="Unassembled WGS sequence"/>
</dbReference>
<proteinExistence type="predicted"/>
<dbReference type="CDD" id="cd00167">
    <property type="entry name" value="SANT"/>
    <property type="match status" value="4"/>
</dbReference>
<dbReference type="GO" id="GO:0042796">
    <property type="term" value="P:snRNA transcription by RNA polymerase III"/>
    <property type="evidence" value="ECO:0007669"/>
    <property type="project" value="TreeGrafter"/>
</dbReference>
<dbReference type="InterPro" id="IPR051575">
    <property type="entry name" value="Myb-like_DNA-bd"/>
</dbReference>
<comment type="caution">
    <text evidence="7">The sequence shown here is derived from an EMBL/GenBank/DDBJ whole genome shotgun (WGS) entry which is preliminary data.</text>
</comment>
<keyword evidence="8" id="KW-1185">Reference proteome</keyword>
<dbReference type="OrthoDB" id="2143914at2759"/>
<dbReference type="PANTHER" id="PTHR46621">
    <property type="entry name" value="SNRNA-ACTIVATING PROTEIN COMPLEX SUBUNIT 4"/>
    <property type="match status" value="1"/>
</dbReference>
<dbReference type="SMART" id="SM00717">
    <property type="entry name" value="SANT"/>
    <property type="match status" value="5"/>
</dbReference>
<dbReference type="AlphaFoldDB" id="A0A397ST33"/>
<dbReference type="SUPFAM" id="SSF46689">
    <property type="entry name" value="Homeodomain-like"/>
    <property type="match status" value="3"/>
</dbReference>
<keyword evidence="1" id="KW-0805">Transcription regulation</keyword>
<feature type="domain" description="Myb-like" evidence="5">
    <location>
        <begin position="106"/>
        <end position="172"/>
    </location>
</feature>
<keyword evidence="2" id="KW-0238">DNA-binding</keyword>
<dbReference type="InterPro" id="IPR001005">
    <property type="entry name" value="SANT/Myb"/>
</dbReference>
<keyword evidence="3" id="KW-0804">Transcription</keyword>
<feature type="domain" description="HTH myb-type" evidence="6">
    <location>
        <begin position="101"/>
        <end position="176"/>
    </location>
</feature>
<dbReference type="PROSITE" id="PS51294">
    <property type="entry name" value="HTH_MYB"/>
    <property type="match status" value="2"/>
</dbReference>
<dbReference type="InterPro" id="IPR017930">
    <property type="entry name" value="Myb_dom"/>
</dbReference>
<keyword evidence="4" id="KW-0539">Nucleus</keyword>
<evidence type="ECO:0000313" key="8">
    <source>
        <dbReference type="Proteomes" id="UP000265703"/>
    </source>
</evidence>
<dbReference type="Gene3D" id="1.10.10.60">
    <property type="entry name" value="Homeodomain-like"/>
    <property type="match status" value="4"/>
</dbReference>
<dbReference type="PROSITE" id="PS50090">
    <property type="entry name" value="MYB_LIKE"/>
    <property type="match status" value="3"/>
</dbReference>
<evidence type="ECO:0000256" key="1">
    <source>
        <dbReference type="ARBA" id="ARBA00023015"/>
    </source>
</evidence>
<evidence type="ECO:0000256" key="2">
    <source>
        <dbReference type="ARBA" id="ARBA00023125"/>
    </source>
</evidence>
<dbReference type="Pfam" id="PF00249">
    <property type="entry name" value="Myb_DNA-binding"/>
    <property type="match status" value="1"/>
</dbReference>
<feature type="domain" description="HTH myb-type" evidence="6">
    <location>
        <begin position="229"/>
        <end position="287"/>
    </location>
</feature>
<evidence type="ECO:0000313" key="7">
    <source>
        <dbReference type="EMBL" id="RIA89320.1"/>
    </source>
</evidence>